<comment type="caution">
    <text evidence="4">The sequence shown here is derived from an EMBL/GenBank/DDBJ whole genome shotgun (WGS) entry which is preliminary data.</text>
</comment>
<dbReference type="Pfam" id="PF01345">
    <property type="entry name" value="DUF11"/>
    <property type="match status" value="1"/>
</dbReference>
<sequence>MPSSFTNDPQSGDPIGIEFYMPSGNAPLTFTGSVSSFPADPTPGDNSGTLTIYPYSPTADLRTTLAGPTSATVGQTVTYTHTTTNNGPEPAFNVQPTLTLTPRPAAGTVTLPTGATYDAATGVVVFPSTQQQNPSGVVNNTISFPMPNAPLTVTGTVGSCDRTDLNALNNNAATTTTAQPLPVELARFEATAQGGDAVLSWTTASELDNDRFEIERSFDAHSFERVGSERGQGSSTRPTDYRFTDAGAGRQGYPLVYYRLRQVDGDGQASWSPVRVVKFTSLSKATVGLYPNPAPGRTTLDLTGLPAGAYQVRILDLTGREVGMYELEGAGKHSLSVEGLLPGAYVVRVVGPAGNLALSLVRD</sequence>
<dbReference type="InterPro" id="IPR001434">
    <property type="entry name" value="OmcB-like_DUF11"/>
</dbReference>
<dbReference type="RefSeq" id="WP_191003979.1">
    <property type="nucleotide sequence ID" value="NZ_JACXAD010000004.1"/>
</dbReference>
<gene>
    <name evidence="4" type="ORF">IC235_04435</name>
</gene>
<dbReference type="EMBL" id="JACXAD010000004">
    <property type="protein sequence ID" value="MBD2767143.1"/>
    <property type="molecule type" value="Genomic_DNA"/>
</dbReference>
<dbReference type="InterPro" id="IPR047589">
    <property type="entry name" value="DUF11_rpt"/>
</dbReference>
<dbReference type="InterPro" id="IPR026444">
    <property type="entry name" value="Secre_tail"/>
</dbReference>
<evidence type="ECO:0000313" key="4">
    <source>
        <dbReference type="EMBL" id="MBD2767143.1"/>
    </source>
</evidence>
<evidence type="ECO:0000259" key="3">
    <source>
        <dbReference type="Pfam" id="PF18962"/>
    </source>
</evidence>
<organism evidence="4 5">
    <name type="scientific">Hymenobacter montanus</name>
    <dbReference type="NCBI Taxonomy" id="2771359"/>
    <lineage>
        <taxon>Bacteria</taxon>
        <taxon>Pseudomonadati</taxon>
        <taxon>Bacteroidota</taxon>
        <taxon>Cytophagia</taxon>
        <taxon>Cytophagales</taxon>
        <taxon>Hymenobacteraceae</taxon>
        <taxon>Hymenobacter</taxon>
    </lineage>
</organism>
<feature type="region of interest" description="Disordered" evidence="1">
    <location>
        <begin position="224"/>
        <end position="244"/>
    </location>
</feature>
<name>A0A927BBU6_9BACT</name>
<dbReference type="InterPro" id="IPR013783">
    <property type="entry name" value="Ig-like_fold"/>
</dbReference>
<protein>
    <submittedName>
        <fullName evidence="4">T9SS type A sorting domain-containing protein</fullName>
    </submittedName>
</protein>
<reference evidence="4" key="1">
    <citation type="submission" date="2020-09" db="EMBL/GenBank/DDBJ databases">
        <authorList>
            <person name="Kim M.K."/>
        </authorList>
    </citation>
    <scope>NUCLEOTIDE SEQUENCE</scope>
    <source>
        <strain evidence="4">BT664</strain>
    </source>
</reference>
<feature type="domain" description="DUF11" evidence="2">
    <location>
        <begin position="67"/>
        <end position="175"/>
    </location>
</feature>
<keyword evidence="5" id="KW-1185">Reference proteome</keyword>
<dbReference type="AlphaFoldDB" id="A0A927BBU6"/>
<evidence type="ECO:0000256" key="1">
    <source>
        <dbReference type="SAM" id="MobiDB-lite"/>
    </source>
</evidence>
<dbReference type="NCBIfam" id="TIGR04183">
    <property type="entry name" value="Por_Secre_tail"/>
    <property type="match status" value="1"/>
</dbReference>
<feature type="domain" description="Secretion system C-terminal sorting" evidence="3">
    <location>
        <begin position="289"/>
        <end position="350"/>
    </location>
</feature>
<evidence type="ECO:0000313" key="5">
    <source>
        <dbReference type="Proteomes" id="UP000612233"/>
    </source>
</evidence>
<dbReference type="NCBIfam" id="TIGR01451">
    <property type="entry name" value="B_ant_repeat"/>
    <property type="match status" value="1"/>
</dbReference>
<evidence type="ECO:0000259" key="2">
    <source>
        <dbReference type="Pfam" id="PF01345"/>
    </source>
</evidence>
<dbReference type="Pfam" id="PF18962">
    <property type="entry name" value="Por_Secre_tail"/>
    <property type="match status" value="1"/>
</dbReference>
<dbReference type="Gene3D" id="2.60.40.10">
    <property type="entry name" value="Immunoglobulins"/>
    <property type="match status" value="1"/>
</dbReference>
<dbReference type="Proteomes" id="UP000612233">
    <property type="component" value="Unassembled WGS sequence"/>
</dbReference>
<proteinExistence type="predicted"/>
<accession>A0A927BBU6</accession>